<dbReference type="EMBL" id="CP042435">
    <property type="protein sequence ID" value="QEC68307.1"/>
    <property type="molecule type" value="Genomic_DNA"/>
</dbReference>
<dbReference type="RefSeq" id="WP_147190180.1">
    <property type="nucleotide sequence ID" value="NZ_CP042435.1"/>
</dbReference>
<reference evidence="1 2" key="1">
    <citation type="journal article" date="2016" name="Int. J. Syst. Evol. Microbiol.">
        <title>Panacibacter ginsenosidivorans gen. nov., sp. nov., with ginsenoside converting activity isolated from soil of a ginseng field.</title>
        <authorList>
            <person name="Siddiqi M.Z."/>
            <person name="Muhammad Shafi S."/>
            <person name="Choi K.D."/>
            <person name="Im W.T."/>
        </authorList>
    </citation>
    <scope>NUCLEOTIDE SEQUENCE [LARGE SCALE GENOMIC DNA]</scope>
    <source>
        <strain evidence="1 2">Gsoil1550</strain>
    </source>
</reference>
<name>A0A5B8V9Z9_9BACT</name>
<protein>
    <submittedName>
        <fullName evidence="1">Uncharacterized protein</fullName>
    </submittedName>
</protein>
<dbReference type="AlphaFoldDB" id="A0A5B8V9Z9"/>
<sequence length="159" mass="17655">MLAVLVIDIQFAGAQLKTTVVCPPFTVDLLEGTVSGKLDCNSTAGEVKKFFPCFTADSLNSTAAKDCGAVLYKDRDICFFTTRNYIEIRERFTGKLVPALMGASRESLFRLLGSPKIKDVNWDAYQTKFGTLVLYYNKTGKINKLQISTRSTETLQLCD</sequence>
<proteinExistence type="predicted"/>
<evidence type="ECO:0000313" key="1">
    <source>
        <dbReference type="EMBL" id="QEC68307.1"/>
    </source>
</evidence>
<dbReference type="KEGG" id="pgin:FRZ67_13725"/>
<dbReference type="Proteomes" id="UP000321533">
    <property type="component" value="Chromosome"/>
</dbReference>
<organism evidence="1 2">
    <name type="scientific">Panacibacter ginsenosidivorans</name>
    <dbReference type="NCBI Taxonomy" id="1813871"/>
    <lineage>
        <taxon>Bacteria</taxon>
        <taxon>Pseudomonadati</taxon>
        <taxon>Bacteroidota</taxon>
        <taxon>Chitinophagia</taxon>
        <taxon>Chitinophagales</taxon>
        <taxon>Chitinophagaceae</taxon>
        <taxon>Panacibacter</taxon>
    </lineage>
</organism>
<keyword evidence="2" id="KW-1185">Reference proteome</keyword>
<dbReference type="OrthoDB" id="661790at2"/>
<evidence type="ECO:0000313" key="2">
    <source>
        <dbReference type="Proteomes" id="UP000321533"/>
    </source>
</evidence>
<gene>
    <name evidence="1" type="ORF">FRZ67_13725</name>
</gene>
<accession>A0A5B8V9Z9</accession>